<dbReference type="EMBL" id="CAXIEN010000098">
    <property type="protein sequence ID" value="CAL1276990.1"/>
    <property type="molecule type" value="Genomic_DNA"/>
</dbReference>
<dbReference type="GO" id="GO:0031053">
    <property type="term" value="P:primary miRNA processing"/>
    <property type="evidence" value="ECO:0007669"/>
    <property type="project" value="InterPro"/>
</dbReference>
<dbReference type="InterPro" id="IPR040375">
    <property type="entry name" value="DGCR8"/>
</dbReference>
<sequence length="128" mass="14519">MMEFDILDEFESDDNEGDEENSDDSDISTDEIDAMLEEGLMQRRSVDGNNKEIEHEEKEKVILKVRGRDHFDVLPEGWIEVTHNSGMPIYLHKQSRVCSVSKPYFLGPGSTRVSSAAFSAAVLFYVTN</sequence>
<name>A0AAV2A1Z9_9ARAC</name>
<dbReference type="GO" id="GO:0042802">
    <property type="term" value="F:identical protein binding"/>
    <property type="evidence" value="ECO:0007669"/>
    <property type="project" value="InterPro"/>
</dbReference>
<dbReference type="PANTHER" id="PTHR13482:SF3">
    <property type="entry name" value="MICROPROCESSOR COMPLEX SUBUNIT DGCR8"/>
    <property type="match status" value="1"/>
</dbReference>
<protein>
    <recommendedName>
        <fullName evidence="4">WW domain-containing protein</fullName>
    </recommendedName>
</protein>
<reference evidence="2 3" key="1">
    <citation type="submission" date="2024-04" db="EMBL/GenBank/DDBJ databases">
        <authorList>
            <person name="Rising A."/>
            <person name="Reimegard J."/>
            <person name="Sonavane S."/>
            <person name="Akerstrom W."/>
            <person name="Nylinder S."/>
            <person name="Hedman E."/>
            <person name="Kallberg Y."/>
        </authorList>
    </citation>
    <scope>NUCLEOTIDE SEQUENCE [LARGE SCALE GENOMIC DNA]</scope>
</reference>
<evidence type="ECO:0000313" key="2">
    <source>
        <dbReference type="EMBL" id="CAL1276990.1"/>
    </source>
</evidence>
<dbReference type="GO" id="GO:0003725">
    <property type="term" value="F:double-stranded RNA binding"/>
    <property type="evidence" value="ECO:0007669"/>
    <property type="project" value="TreeGrafter"/>
</dbReference>
<dbReference type="PANTHER" id="PTHR13482">
    <property type="entry name" value="MICRORNA PROCESSOR COMPLEX SUBUNIT DGCR8"/>
    <property type="match status" value="1"/>
</dbReference>
<keyword evidence="3" id="KW-1185">Reference proteome</keyword>
<dbReference type="GO" id="GO:0070877">
    <property type="term" value="C:microprocessor complex"/>
    <property type="evidence" value="ECO:0007669"/>
    <property type="project" value="InterPro"/>
</dbReference>
<gene>
    <name evidence="2" type="ORF">LARSCL_LOCUS8950</name>
</gene>
<feature type="region of interest" description="Disordered" evidence="1">
    <location>
        <begin position="1"/>
        <end position="31"/>
    </location>
</feature>
<dbReference type="Gene3D" id="2.20.70.10">
    <property type="match status" value="1"/>
</dbReference>
<evidence type="ECO:0000313" key="3">
    <source>
        <dbReference type="Proteomes" id="UP001497382"/>
    </source>
</evidence>
<comment type="caution">
    <text evidence="2">The sequence shown here is derived from an EMBL/GenBank/DDBJ whole genome shotgun (WGS) entry which is preliminary data.</text>
</comment>
<dbReference type="AlphaFoldDB" id="A0AAV2A1Z9"/>
<proteinExistence type="predicted"/>
<evidence type="ECO:0008006" key="4">
    <source>
        <dbReference type="Google" id="ProtNLM"/>
    </source>
</evidence>
<dbReference type="GO" id="GO:0020037">
    <property type="term" value="F:heme binding"/>
    <property type="evidence" value="ECO:0007669"/>
    <property type="project" value="InterPro"/>
</dbReference>
<dbReference type="Proteomes" id="UP001497382">
    <property type="component" value="Unassembled WGS sequence"/>
</dbReference>
<dbReference type="GO" id="GO:0070878">
    <property type="term" value="F:primary miRNA binding"/>
    <property type="evidence" value="ECO:0007669"/>
    <property type="project" value="TreeGrafter"/>
</dbReference>
<accession>A0AAV2A1Z9</accession>
<evidence type="ECO:0000256" key="1">
    <source>
        <dbReference type="SAM" id="MobiDB-lite"/>
    </source>
</evidence>
<organism evidence="2 3">
    <name type="scientific">Larinioides sclopetarius</name>
    <dbReference type="NCBI Taxonomy" id="280406"/>
    <lineage>
        <taxon>Eukaryota</taxon>
        <taxon>Metazoa</taxon>
        <taxon>Ecdysozoa</taxon>
        <taxon>Arthropoda</taxon>
        <taxon>Chelicerata</taxon>
        <taxon>Arachnida</taxon>
        <taxon>Araneae</taxon>
        <taxon>Araneomorphae</taxon>
        <taxon>Entelegynae</taxon>
        <taxon>Araneoidea</taxon>
        <taxon>Araneidae</taxon>
        <taxon>Larinioides</taxon>
    </lineage>
</organism>